<proteinExistence type="predicted"/>
<sequence length="72" mass="7950">MHQHVHAELVGGPEDGRSFVLPAVEADMPVDRFTLPAPRESAAPCARYALSDRRADGVWRYRYAGEQPLATS</sequence>
<organism evidence="1 2">
    <name type="scientific">Saccharopolyspora rosea</name>
    <dbReference type="NCBI Taxonomy" id="524884"/>
    <lineage>
        <taxon>Bacteria</taxon>
        <taxon>Bacillati</taxon>
        <taxon>Actinomycetota</taxon>
        <taxon>Actinomycetes</taxon>
        <taxon>Pseudonocardiales</taxon>
        <taxon>Pseudonocardiaceae</taxon>
        <taxon>Saccharopolyspora</taxon>
    </lineage>
</organism>
<protein>
    <submittedName>
        <fullName evidence="1">Uncharacterized protein</fullName>
    </submittedName>
</protein>
<evidence type="ECO:0000313" key="1">
    <source>
        <dbReference type="EMBL" id="MFD0920496.1"/>
    </source>
</evidence>
<dbReference type="EMBL" id="JBHTIW010000007">
    <property type="protein sequence ID" value="MFD0920496.1"/>
    <property type="molecule type" value="Genomic_DNA"/>
</dbReference>
<accession>A0ABW3FPL4</accession>
<name>A0ABW3FPL4_9PSEU</name>
<evidence type="ECO:0000313" key="2">
    <source>
        <dbReference type="Proteomes" id="UP001597018"/>
    </source>
</evidence>
<dbReference type="Proteomes" id="UP001597018">
    <property type="component" value="Unassembled WGS sequence"/>
</dbReference>
<comment type="caution">
    <text evidence="1">The sequence shown here is derived from an EMBL/GenBank/DDBJ whole genome shotgun (WGS) entry which is preliminary data.</text>
</comment>
<reference evidence="2" key="1">
    <citation type="journal article" date="2019" name="Int. J. Syst. Evol. Microbiol.">
        <title>The Global Catalogue of Microorganisms (GCM) 10K type strain sequencing project: providing services to taxonomists for standard genome sequencing and annotation.</title>
        <authorList>
            <consortium name="The Broad Institute Genomics Platform"/>
            <consortium name="The Broad Institute Genome Sequencing Center for Infectious Disease"/>
            <person name="Wu L."/>
            <person name="Ma J."/>
        </authorList>
    </citation>
    <scope>NUCLEOTIDE SEQUENCE [LARGE SCALE GENOMIC DNA]</scope>
    <source>
        <strain evidence="2">CCUG 56401</strain>
    </source>
</reference>
<dbReference type="RefSeq" id="WP_263248086.1">
    <property type="nucleotide sequence ID" value="NZ_BAABLT010000005.1"/>
</dbReference>
<keyword evidence="2" id="KW-1185">Reference proteome</keyword>
<gene>
    <name evidence="1" type="ORF">ACFQ16_12155</name>
</gene>